<name>B0D8Y8_LACBS</name>
<protein>
    <submittedName>
        <fullName evidence="1">Predicted protein</fullName>
    </submittedName>
</protein>
<gene>
    <name evidence="1" type="ORF">LACBIDRAFT_326545</name>
</gene>
<organism evidence="2">
    <name type="scientific">Laccaria bicolor (strain S238N-H82 / ATCC MYA-4686)</name>
    <name type="common">Bicoloured deceiver</name>
    <name type="synonym">Laccaria laccata var. bicolor</name>
    <dbReference type="NCBI Taxonomy" id="486041"/>
    <lineage>
        <taxon>Eukaryota</taxon>
        <taxon>Fungi</taxon>
        <taxon>Dikarya</taxon>
        <taxon>Basidiomycota</taxon>
        <taxon>Agaricomycotina</taxon>
        <taxon>Agaricomycetes</taxon>
        <taxon>Agaricomycetidae</taxon>
        <taxon>Agaricales</taxon>
        <taxon>Agaricineae</taxon>
        <taxon>Hydnangiaceae</taxon>
        <taxon>Laccaria</taxon>
    </lineage>
</organism>
<dbReference type="Proteomes" id="UP000001194">
    <property type="component" value="Unassembled WGS sequence"/>
</dbReference>
<dbReference type="EMBL" id="DS547100">
    <property type="protein sequence ID" value="EDR09158.1"/>
    <property type="molecule type" value="Genomic_DNA"/>
</dbReference>
<sequence>MYKISLDIASRWGWTKEMATALLRDIKGYFHSHTPFQGGKADGRDWWKSLLMNVTSHPLKGLAIKLFSIVPHVAEVKHFFSNLGGVQSVKHSCLTVPHMETLGTLQNHYTCQLQEDAINTGKSMCQKHTHMHTQADGGINVERAEDLVWAFNWTPLLANFNSDLEGLEELTEEDIDVEFDKLEEQVPTGKGTGIKADVSLEQVLDITDLDNIVQAQHPEVLMMNHCCH</sequence>
<keyword evidence="2" id="KW-1185">Reference proteome</keyword>
<dbReference type="RefSeq" id="XP_001880471.1">
    <property type="nucleotide sequence ID" value="XM_001880436.1"/>
</dbReference>
<evidence type="ECO:0000313" key="2">
    <source>
        <dbReference type="Proteomes" id="UP000001194"/>
    </source>
</evidence>
<reference evidence="1 2" key="1">
    <citation type="journal article" date="2008" name="Nature">
        <title>The genome of Laccaria bicolor provides insights into mycorrhizal symbiosis.</title>
        <authorList>
            <person name="Martin F."/>
            <person name="Aerts A."/>
            <person name="Ahren D."/>
            <person name="Brun A."/>
            <person name="Danchin E.G.J."/>
            <person name="Duchaussoy F."/>
            <person name="Gibon J."/>
            <person name="Kohler A."/>
            <person name="Lindquist E."/>
            <person name="Pereda V."/>
            <person name="Salamov A."/>
            <person name="Shapiro H.J."/>
            <person name="Wuyts J."/>
            <person name="Blaudez D."/>
            <person name="Buee M."/>
            <person name="Brokstein P."/>
            <person name="Canbaeck B."/>
            <person name="Cohen D."/>
            <person name="Courty P.E."/>
            <person name="Coutinho P.M."/>
            <person name="Delaruelle C."/>
            <person name="Detter J.C."/>
            <person name="Deveau A."/>
            <person name="DiFazio S."/>
            <person name="Duplessis S."/>
            <person name="Fraissinet-Tachet L."/>
            <person name="Lucic E."/>
            <person name="Frey-Klett P."/>
            <person name="Fourrey C."/>
            <person name="Feussner I."/>
            <person name="Gay G."/>
            <person name="Grimwood J."/>
            <person name="Hoegger P.J."/>
            <person name="Jain P."/>
            <person name="Kilaru S."/>
            <person name="Labbe J."/>
            <person name="Lin Y.C."/>
            <person name="Legue V."/>
            <person name="Le Tacon F."/>
            <person name="Marmeisse R."/>
            <person name="Melayah D."/>
            <person name="Montanini B."/>
            <person name="Muratet M."/>
            <person name="Nehls U."/>
            <person name="Niculita-Hirzel H."/>
            <person name="Oudot-Le Secq M.P."/>
            <person name="Peter M."/>
            <person name="Quesneville H."/>
            <person name="Rajashekar B."/>
            <person name="Reich M."/>
            <person name="Rouhier N."/>
            <person name="Schmutz J."/>
            <person name="Yin T."/>
            <person name="Chalot M."/>
            <person name="Henrissat B."/>
            <person name="Kuees U."/>
            <person name="Lucas S."/>
            <person name="Van de Peer Y."/>
            <person name="Podila G.K."/>
            <person name="Polle A."/>
            <person name="Pukkila P.J."/>
            <person name="Richardson P.M."/>
            <person name="Rouze P."/>
            <person name="Sanders I.R."/>
            <person name="Stajich J.E."/>
            <person name="Tunlid A."/>
            <person name="Tuskan G."/>
            <person name="Grigoriev I.V."/>
        </authorList>
    </citation>
    <scope>NUCLEOTIDE SEQUENCE [LARGE SCALE GENOMIC DNA]</scope>
    <source>
        <strain evidence="2">S238N-H82 / ATCC MYA-4686</strain>
    </source>
</reference>
<dbReference type="KEGG" id="lbc:LACBIDRAFT_326545"/>
<dbReference type="HOGENOM" id="CLU_1267085_0_0_1"/>
<dbReference type="GeneID" id="6076156"/>
<proteinExistence type="predicted"/>
<evidence type="ECO:0000313" key="1">
    <source>
        <dbReference type="EMBL" id="EDR09158.1"/>
    </source>
</evidence>
<dbReference type="STRING" id="486041.B0D8Y8"/>
<accession>B0D8Y8</accession>
<dbReference type="InParanoid" id="B0D8Y8"/>
<dbReference type="OrthoDB" id="3226942at2759"/>
<dbReference type="AlphaFoldDB" id="B0D8Y8"/>